<accession>A0A318LTR8</accession>
<evidence type="ECO:0000313" key="3">
    <source>
        <dbReference type="EMBL" id="PXY35738.1"/>
    </source>
</evidence>
<dbReference type="Proteomes" id="UP000247892">
    <property type="component" value="Unassembled WGS sequence"/>
</dbReference>
<dbReference type="AlphaFoldDB" id="A0A318LTR8"/>
<keyword evidence="1" id="KW-0812">Transmembrane</keyword>
<keyword evidence="1" id="KW-0472">Membrane</keyword>
<dbReference type="RefSeq" id="WP_110335744.1">
    <property type="nucleotide sequence ID" value="NZ_JBHVKT010000024.1"/>
</dbReference>
<dbReference type="EMBL" id="MASU01000005">
    <property type="protein sequence ID" value="PXY35738.1"/>
    <property type="molecule type" value="Genomic_DNA"/>
</dbReference>
<reference evidence="3 4" key="1">
    <citation type="submission" date="2016-07" db="EMBL/GenBank/DDBJ databases">
        <title>Draft genome sequence of Prauserella sp. YIM 121212, isolated from alkaline soil.</title>
        <authorList>
            <person name="Ruckert C."/>
            <person name="Albersmeier A."/>
            <person name="Jiang C.-L."/>
            <person name="Jiang Y."/>
            <person name="Kalinowski J."/>
            <person name="Schneider O."/>
            <person name="Winkler A."/>
            <person name="Zotchev S.B."/>
        </authorList>
    </citation>
    <scope>NUCLEOTIDE SEQUENCE [LARGE SCALE GENOMIC DNA]</scope>
    <source>
        <strain evidence="3 4">YIM 121212</strain>
    </source>
</reference>
<keyword evidence="4" id="KW-1185">Reference proteome</keyword>
<evidence type="ECO:0000313" key="4">
    <source>
        <dbReference type="Proteomes" id="UP000247892"/>
    </source>
</evidence>
<evidence type="ECO:0000259" key="2">
    <source>
        <dbReference type="Pfam" id="PF07331"/>
    </source>
</evidence>
<name>A0A318LTR8_9PSEU</name>
<comment type="caution">
    <text evidence="3">The sequence shown here is derived from an EMBL/GenBank/DDBJ whole genome shotgun (WGS) entry which is preliminary data.</text>
</comment>
<feature type="transmembrane region" description="Helical" evidence="1">
    <location>
        <begin position="139"/>
        <end position="161"/>
    </location>
</feature>
<dbReference type="InterPro" id="IPR009936">
    <property type="entry name" value="DUF1468"/>
</dbReference>
<feature type="transmembrane region" description="Helical" evidence="1">
    <location>
        <begin position="16"/>
        <end position="36"/>
    </location>
</feature>
<organism evidence="3 4">
    <name type="scientific">Prauserella flavalba</name>
    <dbReference type="NCBI Taxonomy" id="1477506"/>
    <lineage>
        <taxon>Bacteria</taxon>
        <taxon>Bacillati</taxon>
        <taxon>Actinomycetota</taxon>
        <taxon>Actinomycetes</taxon>
        <taxon>Pseudonocardiales</taxon>
        <taxon>Pseudonocardiaceae</taxon>
        <taxon>Prauserella</taxon>
    </lineage>
</organism>
<evidence type="ECO:0000256" key="1">
    <source>
        <dbReference type="SAM" id="Phobius"/>
    </source>
</evidence>
<gene>
    <name evidence="3" type="ORF">BA062_09615</name>
</gene>
<feature type="transmembrane region" description="Helical" evidence="1">
    <location>
        <begin position="100"/>
        <end position="133"/>
    </location>
</feature>
<dbReference type="Pfam" id="PF07331">
    <property type="entry name" value="TctB"/>
    <property type="match status" value="1"/>
</dbReference>
<dbReference type="OrthoDB" id="9941159at2"/>
<protein>
    <recommendedName>
        <fullName evidence="2">DUF1468 domain-containing protein</fullName>
    </recommendedName>
</protein>
<feature type="domain" description="DUF1468" evidence="2">
    <location>
        <begin position="22"/>
        <end position="166"/>
    </location>
</feature>
<sequence length="178" mass="18997">MSTHPAPTAAPRRPVVIAYGVVTALGVAFCAGSFAYDWSNEDGTIGSAVLPRVAGFLLLLVGLWLVRQELRGGSVREGDGLVVEDEGHSPEEARRIRRKLITVVATMVVTALVIPILGLLLSLTLMTLFLTAVVEKQSLVRSLVVSAVTFAVAYLIFVALLRIPLPLGLLDPAVWSVL</sequence>
<feature type="transmembrane region" description="Helical" evidence="1">
    <location>
        <begin position="48"/>
        <end position="66"/>
    </location>
</feature>
<keyword evidence="1" id="KW-1133">Transmembrane helix</keyword>
<proteinExistence type="predicted"/>